<feature type="domain" description="Myb-like" evidence="8">
    <location>
        <begin position="58"/>
        <end position="114"/>
    </location>
</feature>
<evidence type="ECO:0000256" key="3">
    <source>
        <dbReference type="ARBA" id="ARBA00023125"/>
    </source>
</evidence>
<evidence type="ECO:0000256" key="5">
    <source>
        <dbReference type="ARBA" id="ARBA00023242"/>
    </source>
</evidence>
<dbReference type="FunFam" id="1.10.10.60:FF:000032">
    <property type="entry name" value="Zinc finger and SCAN domain-containing 20"/>
    <property type="match status" value="1"/>
</dbReference>
<proteinExistence type="predicted"/>
<protein>
    <submittedName>
        <fullName evidence="9">Trihelix transcription factor GT-3b</fullName>
    </submittedName>
</protein>
<dbReference type="InterPro" id="IPR001005">
    <property type="entry name" value="SANT/Myb"/>
</dbReference>
<feature type="coiled-coil region" evidence="6">
    <location>
        <begin position="250"/>
        <end position="277"/>
    </location>
</feature>
<dbReference type="Pfam" id="PF13837">
    <property type="entry name" value="Myb_DNA-bind_4"/>
    <property type="match status" value="1"/>
</dbReference>
<dbReference type="InterPro" id="IPR044822">
    <property type="entry name" value="Myb_DNA-bind_4"/>
</dbReference>
<dbReference type="PROSITE" id="PS50090">
    <property type="entry name" value="MYB_LIKE"/>
    <property type="match status" value="1"/>
</dbReference>
<evidence type="ECO:0000256" key="7">
    <source>
        <dbReference type="SAM" id="MobiDB-lite"/>
    </source>
</evidence>
<evidence type="ECO:0000259" key="8">
    <source>
        <dbReference type="PROSITE" id="PS50090"/>
    </source>
</evidence>
<dbReference type="Proteomes" id="UP000236161">
    <property type="component" value="Unassembled WGS sequence"/>
</dbReference>
<evidence type="ECO:0000256" key="2">
    <source>
        <dbReference type="ARBA" id="ARBA00023015"/>
    </source>
</evidence>
<keyword evidence="5" id="KW-0539">Nucleus</keyword>
<dbReference type="Gene3D" id="1.10.10.60">
    <property type="entry name" value="Homeodomain-like"/>
    <property type="match status" value="1"/>
</dbReference>
<comment type="subcellular location">
    <subcellularLocation>
        <location evidence="1">Nucleus</location>
    </subcellularLocation>
</comment>
<name>A0A2I0BF28_9ASPA</name>
<organism evidence="9 10">
    <name type="scientific">Apostasia shenzhenica</name>
    <dbReference type="NCBI Taxonomy" id="1088818"/>
    <lineage>
        <taxon>Eukaryota</taxon>
        <taxon>Viridiplantae</taxon>
        <taxon>Streptophyta</taxon>
        <taxon>Embryophyta</taxon>
        <taxon>Tracheophyta</taxon>
        <taxon>Spermatophyta</taxon>
        <taxon>Magnoliopsida</taxon>
        <taxon>Liliopsida</taxon>
        <taxon>Asparagales</taxon>
        <taxon>Orchidaceae</taxon>
        <taxon>Apostasioideae</taxon>
        <taxon>Apostasia</taxon>
    </lineage>
</organism>
<keyword evidence="6" id="KW-0175">Coiled coil</keyword>
<dbReference type="GO" id="GO:0003677">
    <property type="term" value="F:DNA binding"/>
    <property type="evidence" value="ECO:0007669"/>
    <property type="project" value="UniProtKB-KW"/>
</dbReference>
<gene>
    <name evidence="9" type="primary">GT-3B</name>
    <name evidence="9" type="ORF">AXF42_Ash007081</name>
</gene>
<sequence length="305" mass="35229">MVKVSDRMMSGGVEGDSLGGRAGMVVALTPKLNPAAAAENLGGGGWAAKVKEEKVPQWGQQETRDLIAIRAELERDVAIDRRNKALWDAAASRMREKGYRRTPDQCECKWKTLVNRYKGKETAEADNGRECPFFEELHALFTEFQEKKQLLLLESETIDSKSKKNPKRVLGERSPDELSDDDDAAGVAHVDSGEEERPTRSKKKKAVHKSRSTGESIHELLQSFLQKQQQIEARWWETMGRRALERRRLQEEWRKSMEKLERERMMLERAWREREDQRRVREECRAGKRDSLLNTLLNKLIRGDL</sequence>
<dbReference type="CDD" id="cd12203">
    <property type="entry name" value="GT1"/>
    <property type="match status" value="1"/>
</dbReference>
<dbReference type="GO" id="GO:0005634">
    <property type="term" value="C:nucleus"/>
    <property type="evidence" value="ECO:0007669"/>
    <property type="project" value="UniProtKB-SubCell"/>
</dbReference>
<keyword evidence="4" id="KW-0804">Transcription</keyword>
<feature type="compositionally biased region" description="Basic residues" evidence="7">
    <location>
        <begin position="200"/>
        <end position="211"/>
    </location>
</feature>
<feature type="region of interest" description="Disordered" evidence="7">
    <location>
        <begin position="162"/>
        <end position="214"/>
    </location>
</feature>
<dbReference type="PANTHER" id="PTHR21654:SF84">
    <property type="entry name" value="SI:DKEY-66I24.7"/>
    <property type="match status" value="1"/>
</dbReference>
<keyword evidence="3" id="KW-0238">DNA-binding</keyword>
<evidence type="ECO:0000313" key="10">
    <source>
        <dbReference type="Proteomes" id="UP000236161"/>
    </source>
</evidence>
<dbReference type="OrthoDB" id="691673at2759"/>
<dbReference type="EMBL" id="KZ451886">
    <property type="protein sequence ID" value="PKA66384.1"/>
    <property type="molecule type" value="Genomic_DNA"/>
</dbReference>
<evidence type="ECO:0000256" key="1">
    <source>
        <dbReference type="ARBA" id="ARBA00004123"/>
    </source>
</evidence>
<keyword evidence="10" id="KW-1185">Reference proteome</keyword>
<reference evidence="9 10" key="1">
    <citation type="journal article" date="2017" name="Nature">
        <title>The Apostasia genome and the evolution of orchids.</title>
        <authorList>
            <person name="Zhang G.Q."/>
            <person name="Liu K.W."/>
            <person name="Li Z."/>
            <person name="Lohaus R."/>
            <person name="Hsiao Y.Y."/>
            <person name="Niu S.C."/>
            <person name="Wang J.Y."/>
            <person name="Lin Y.C."/>
            <person name="Xu Q."/>
            <person name="Chen L.J."/>
            <person name="Yoshida K."/>
            <person name="Fujiwara S."/>
            <person name="Wang Z.W."/>
            <person name="Zhang Y.Q."/>
            <person name="Mitsuda N."/>
            <person name="Wang M."/>
            <person name="Liu G.H."/>
            <person name="Pecoraro L."/>
            <person name="Huang H.X."/>
            <person name="Xiao X.J."/>
            <person name="Lin M."/>
            <person name="Wu X.Y."/>
            <person name="Wu W.L."/>
            <person name="Chen Y.Y."/>
            <person name="Chang S.B."/>
            <person name="Sakamoto S."/>
            <person name="Ohme-Takagi M."/>
            <person name="Yagi M."/>
            <person name="Zeng S.J."/>
            <person name="Shen C.Y."/>
            <person name="Yeh C.M."/>
            <person name="Luo Y.B."/>
            <person name="Tsai W.C."/>
            <person name="Van de Peer Y."/>
            <person name="Liu Z.J."/>
        </authorList>
    </citation>
    <scope>NUCLEOTIDE SEQUENCE [LARGE SCALE GENOMIC DNA]</scope>
    <source>
        <strain evidence="10">cv. Shenzhen</strain>
        <tissue evidence="9">Stem</tissue>
    </source>
</reference>
<evidence type="ECO:0000256" key="4">
    <source>
        <dbReference type="ARBA" id="ARBA00023163"/>
    </source>
</evidence>
<keyword evidence="2" id="KW-0805">Transcription regulation</keyword>
<accession>A0A2I0BF28</accession>
<evidence type="ECO:0000256" key="6">
    <source>
        <dbReference type="SAM" id="Coils"/>
    </source>
</evidence>
<dbReference type="PANTHER" id="PTHR21654">
    <property type="entry name" value="FI21293P1"/>
    <property type="match status" value="1"/>
</dbReference>
<dbReference type="GO" id="GO:0006355">
    <property type="term" value="P:regulation of DNA-templated transcription"/>
    <property type="evidence" value="ECO:0007669"/>
    <property type="project" value="UniProtKB-ARBA"/>
</dbReference>
<dbReference type="AlphaFoldDB" id="A0A2I0BF28"/>
<evidence type="ECO:0000313" key="9">
    <source>
        <dbReference type="EMBL" id="PKA66384.1"/>
    </source>
</evidence>